<evidence type="ECO:0000313" key="2">
    <source>
        <dbReference type="EMBL" id="CAE7280267.1"/>
    </source>
</evidence>
<evidence type="ECO:0000313" key="3">
    <source>
        <dbReference type="Proteomes" id="UP000649617"/>
    </source>
</evidence>
<dbReference type="AlphaFoldDB" id="A0A812MZZ1"/>
<organism evidence="2 3">
    <name type="scientific">Symbiodinium pilosum</name>
    <name type="common">Dinoflagellate</name>
    <dbReference type="NCBI Taxonomy" id="2952"/>
    <lineage>
        <taxon>Eukaryota</taxon>
        <taxon>Sar</taxon>
        <taxon>Alveolata</taxon>
        <taxon>Dinophyceae</taxon>
        <taxon>Suessiales</taxon>
        <taxon>Symbiodiniaceae</taxon>
        <taxon>Symbiodinium</taxon>
    </lineage>
</organism>
<sequence length="433" mass="46394">EPAGSDVDFGDGGPAETAVAGPTGPTVVAPCLKRRILQRKTAPDVFIPPNAVAVLPELLPESRLSRSLGVDVFSVKFGNKTRKPQWLVPLAIQGVAVVQRPCLQAVVGKESGKVYYASKPLSESLAAVCLLQASSSVQEAYSRLPLLLSPSEAQAFPSNLTVTLADDIYHGEDATTDGASDIGWRDAVRLNVLKESSGTEYVLYSPVQFRGFFRLRQDLHALGKGMLMVDPTREDGLRLRRSCKKLEIVNAETTSETLGLDITDDTWEAMQPARVNCQVTAALAMRALSGRSAGAREAAMALLETMLSTLRDATVRSVAKKSWGLADASLEPPESAIIQLARGGKSRKDKAACEKSGQQRIKRVPQQVVRVREGDREPTTSLESLARTVAELGHCDIGAGTKRALVGGGGDFSGCMTQMRHNPRLVLPGGQLI</sequence>
<feature type="region of interest" description="Disordered" evidence="1">
    <location>
        <begin position="1"/>
        <end position="21"/>
    </location>
</feature>
<dbReference type="Proteomes" id="UP000649617">
    <property type="component" value="Unassembled WGS sequence"/>
</dbReference>
<evidence type="ECO:0000256" key="1">
    <source>
        <dbReference type="SAM" id="MobiDB-lite"/>
    </source>
</evidence>
<comment type="caution">
    <text evidence="2">The sequence shown here is derived from an EMBL/GenBank/DDBJ whole genome shotgun (WGS) entry which is preliminary data.</text>
</comment>
<gene>
    <name evidence="2" type="ORF">SPIL2461_LOCUS6281</name>
</gene>
<protein>
    <submittedName>
        <fullName evidence="2">Uncharacterized protein</fullName>
    </submittedName>
</protein>
<feature type="non-terminal residue" evidence="2">
    <location>
        <position position="433"/>
    </location>
</feature>
<proteinExistence type="predicted"/>
<dbReference type="OrthoDB" id="416128at2759"/>
<reference evidence="2" key="1">
    <citation type="submission" date="2021-02" db="EMBL/GenBank/DDBJ databases">
        <authorList>
            <person name="Dougan E. K."/>
            <person name="Rhodes N."/>
            <person name="Thang M."/>
            <person name="Chan C."/>
        </authorList>
    </citation>
    <scope>NUCLEOTIDE SEQUENCE</scope>
</reference>
<accession>A0A812MZZ1</accession>
<name>A0A812MZZ1_SYMPI</name>
<dbReference type="EMBL" id="CAJNIZ010009356">
    <property type="protein sequence ID" value="CAE7280267.1"/>
    <property type="molecule type" value="Genomic_DNA"/>
</dbReference>
<keyword evidence="3" id="KW-1185">Reference proteome</keyword>